<dbReference type="Proteomes" id="UP001302978">
    <property type="component" value="Chromosome"/>
</dbReference>
<reference evidence="5 6" key="1">
    <citation type="submission" date="2023-07" db="EMBL/GenBank/DDBJ databases">
        <title>Closed genoem sequence of Methanomicrococcus sp. Hf6.</title>
        <authorList>
            <person name="Poehlein A."/>
            <person name="Protasov E."/>
            <person name="Platt K."/>
            <person name="Reeh H."/>
            <person name="Daniel R."/>
            <person name="Brune A."/>
        </authorList>
    </citation>
    <scope>NUCLEOTIDE SEQUENCE [LARGE SCALE GENOMIC DNA]</scope>
    <source>
        <strain evidence="5 6">Hf6</strain>
    </source>
</reference>
<dbReference type="AlphaFoldDB" id="A0AA96VA35"/>
<evidence type="ECO:0000256" key="1">
    <source>
        <dbReference type="ARBA" id="ARBA00022835"/>
    </source>
</evidence>
<evidence type="ECO:0000256" key="2">
    <source>
        <dbReference type="HAMAP-Rule" id="MF_00975"/>
    </source>
</evidence>
<keyword evidence="2" id="KW-0963">Cytoplasm</keyword>
<dbReference type="GO" id="GO:0003676">
    <property type="term" value="F:nucleic acid binding"/>
    <property type="evidence" value="ECO:0007669"/>
    <property type="project" value="InterPro"/>
</dbReference>
<dbReference type="EMBL" id="CP131059">
    <property type="protein sequence ID" value="WNY24256.1"/>
    <property type="molecule type" value="Genomic_DNA"/>
</dbReference>
<dbReference type="SUPFAM" id="SSF50249">
    <property type="entry name" value="Nucleic acid-binding proteins"/>
    <property type="match status" value="1"/>
</dbReference>
<dbReference type="GO" id="GO:0000178">
    <property type="term" value="C:exosome (RNase complex)"/>
    <property type="evidence" value="ECO:0007669"/>
    <property type="project" value="UniProtKB-KW"/>
</dbReference>
<comment type="subunit">
    <text evidence="2">Component of the archaeal exosome complex. Forms a trimer of Rrp4 and/or Csl4 subunits. The trimer associates with an hexameric ring-like arrangement composed of 3 Rrp41-Rrp42 heterodimers. Interacts with DnaG.</text>
</comment>
<dbReference type="InterPro" id="IPR025721">
    <property type="entry name" value="Exosome_cplx_N_dom"/>
</dbReference>
<gene>
    <name evidence="2" type="primary">csl4</name>
    <name evidence="5" type="ORF">MmiHf6_15860</name>
</gene>
<feature type="binding site" evidence="2">
    <location>
        <position position="369"/>
    </location>
    <ligand>
        <name>Zn(2+)</name>
        <dbReference type="ChEBI" id="CHEBI:29105"/>
    </ligand>
</feature>
<dbReference type="KEGG" id="mehf:MmiHf6_15860"/>
<feature type="binding site" evidence="2">
    <location>
        <position position="385"/>
    </location>
    <ligand>
        <name>Zn(2+)</name>
        <dbReference type="ChEBI" id="CHEBI:29105"/>
    </ligand>
</feature>
<dbReference type="Pfam" id="PF14382">
    <property type="entry name" value="ECR1_N"/>
    <property type="match status" value="1"/>
</dbReference>
<dbReference type="InterPro" id="IPR039771">
    <property type="entry name" value="Csl4"/>
</dbReference>
<dbReference type="Gene3D" id="2.20.70.10">
    <property type="match status" value="1"/>
</dbReference>
<dbReference type="PANTHER" id="PTHR12686:SF8">
    <property type="entry name" value="EXOSOME COMPLEX COMPONENT CSL4"/>
    <property type="match status" value="1"/>
</dbReference>
<protein>
    <recommendedName>
        <fullName evidence="2">Exosome complex component Csl4</fullName>
    </recommendedName>
</protein>
<comment type="subcellular location">
    <subcellularLocation>
        <location evidence="2">Cytoplasm</location>
    </subcellularLocation>
</comment>
<dbReference type="PROSITE" id="PS50126">
    <property type="entry name" value="S1"/>
    <property type="match status" value="1"/>
</dbReference>
<dbReference type="PANTHER" id="PTHR12686">
    <property type="entry name" value="3'-5' EXORIBONUCLEASE CSL4-RELATED"/>
    <property type="match status" value="1"/>
</dbReference>
<dbReference type="NCBIfam" id="NF034126">
    <property type="entry name" value="PRK09521.1"/>
    <property type="match status" value="1"/>
</dbReference>
<keyword evidence="1 2" id="KW-0271">Exosome</keyword>
<sequence>MTAVLVDSQLSNYEGSFMSRVQKKPIRRKLKDAAEKTEKPNAPEPVAAAPAESSPKSGIPRKPRPQIEAKSEPAAETTAKRTMVKRTPGPRAEAADGEQEAKPRRVPAERPERSSERRTERSSERSGNDRNGGERTYSRERSSNGERSSERGSGDRSGNDRYGNRDSRSRDGGRDGGRSSGGRDRNGGRNDRNGRGGFGGRKPAEKKKRPEKIVYEKTKQFVFPGEAVSAIEEYKPGFGTVNDDGTIRATVPGVIGINKEHRMISVIPKTKTPNTITEGDVVIASITDVRESNARVDIVAAEKSLGEEIVNNGNAEIYVSNIKDGFAKSVGDEFSVGDIVRAKVIDSKKIGLSTVEPEFGVLKAYCSKCKTSLTKVDDGLVCSNCGNRERRKIADGYGQGIPSV</sequence>
<dbReference type="InterPro" id="IPR003029">
    <property type="entry name" value="S1_domain"/>
</dbReference>
<dbReference type="HAMAP" id="MF_00975">
    <property type="entry name" value="Exosome_Csl4"/>
    <property type="match status" value="1"/>
</dbReference>
<feature type="binding site" evidence="2">
    <location>
        <position position="382"/>
    </location>
    <ligand>
        <name>Zn(2+)</name>
        <dbReference type="ChEBI" id="CHEBI:29105"/>
    </ligand>
</feature>
<dbReference type="GO" id="GO:0008270">
    <property type="term" value="F:zinc ion binding"/>
    <property type="evidence" value="ECO:0007669"/>
    <property type="project" value="UniProtKB-UniRule"/>
</dbReference>
<dbReference type="Gene3D" id="2.40.50.140">
    <property type="entry name" value="Nucleic acid-binding proteins"/>
    <property type="match status" value="1"/>
</dbReference>
<dbReference type="Gene3D" id="2.40.50.100">
    <property type="match status" value="1"/>
</dbReference>
<feature type="domain" description="S1 motif" evidence="4">
    <location>
        <begin position="279"/>
        <end position="346"/>
    </location>
</feature>
<accession>A0AA96VA35</accession>
<evidence type="ECO:0000313" key="5">
    <source>
        <dbReference type="EMBL" id="WNY24256.1"/>
    </source>
</evidence>
<feature type="compositionally biased region" description="Low complexity" evidence="3">
    <location>
        <begin position="44"/>
        <end position="57"/>
    </location>
</feature>
<comment type="similarity">
    <text evidence="2">Belongs to the CSL4 family.</text>
</comment>
<feature type="binding site" evidence="2">
    <location>
        <position position="366"/>
    </location>
    <ligand>
        <name>Zn(2+)</name>
        <dbReference type="ChEBI" id="CHEBI:29105"/>
    </ligand>
</feature>
<dbReference type="InterPro" id="IPR012340">
    <property type="entry name" value="NA-bd_OB-fold"/>
</dbReference>
<dbReference type="GO" id="GO:0005737">
    <property type="term" value="C:cytoplasm"/>
    <property type="evidence" value="ECO:0007669"/>
    <property type="project" value="UniProtKB-SubCell"/>
</dbReference>
<organism evidence="5 6">
    <name type="scientific">Methanimicrococcus hongohii</name>
    <dbReference type="NCBI Taxonomy" id="3028295"/>
    <lineage>
        <taxon>Archaea</taxon>
        <taxon>Methanobacteriati</taxon>
        <taxon>Methanobacteriota</taxon>
        <taxon>Stenosarchaea group</taxon>
        <taxon>Methanomicrobia</taxon>
        <taxon>Methanosarcinales</taxon>
        <taxon>Methanosarcinaceae</taxon>
        <taxon>Methanimicrococcus</taxon>
    </lineage>
</organism>
<dbReference type="InterPro" id="IPR030850">
    <property type="entry name" value="Exosome_Csl4_arc"/>
</dbReference>
<keyword evidence="6" id="KW-1185">Reference proteome</keyword>
<dbReference type="SUPFAM" id="SSF110324">
    <property type="entry name" value="Ribosomal L27 protein-like"/>
    <property type="match status" value="1"/>
</dbReference>
<dbReference type="GO" id="GO:0006401">
    <property type="term" value="P:RNA catabolic process"/>
    <property type="evidence" value="ECO:0007669"/>
    <property type="project" value="UniProtKB-UniRule"/>
</dbReference>
<evidence type="ECO:0000256" key="3">
    <source>
        <dbReference type="SAM" id="MobiDB-lite"/>
    </source>
</evidence>
<feature type="compositionally biased region" description="Basic and acidic residues" evidence="3">
    <location>
        <begin position="31"/>
        <end position="41"/>
    </location>
</feature>
<dbReference type="GO" id="GO:0006396">
    <property type="term" value="P:RNA processing"/>
    <property type="evidence" value="ECO:0007669"/>
    <property type="project" value="InterPro"/>
</dbReference>
<keyword evidence="2" id="KW-0862">Zinc</keyword>
<keyword evidence="2" id="KW-0479">Metal-binding</keyword>
<name>A0AA96VA35_9EURY</name>
<proteinExistence type="inferred from homology"/>
<feature type="region of interest" description="Disordered" evidence="3">
    <location>
        <begin position="1"/>
        <end position="212"/>
    </location>
</feature>
<evidence type="ECO:0000313" key="6">
    <source>
        <dbReference type="Proteomes" id="UP001302978"/>
    </source>
</evidence>
<feature type="compositionally biased region" description="Basic and acidic residues" evidence="3">
    <location>
        <begin position="99"/>
        <end position="194"/>
    </location>
</feature>
<feature type="compositionally biased region" description="Basic residues" evidence="3">
    <location>
        <begin position="21"/>
        <end position="30"/>
    </location>
</feature>
<comment type="function">
    <text evidence="2">Non-catalytic component of the exosome, which is a complex involved in RNA degradation. Increases the RNA binding and the efficiency of RNA degradation. Helpful for the interaction of the exosome with A-poor RNAs.</text>
</comment>
<evidence type="ECO:0000259" key="4">
    <source>
        <dbReference type="PROSITE" id="PS50126"/>
    </source>
</evidence>